<protein>
    <recommendedName>
        <fullName evidence="4">PPE family domain-containing protein</fullName>
    </recommendedName>
</protein>
<accession>A0A7K0CX69</accession>
<feature type="region of interest" description="Disordered" evidence="1">
    <location>
        <begin position="239"/>
        <end position="423"/>
    </location>
</feature>
<feature type="region of interest" description="Disordered" evidence="1">
    <location>
        <begin position="429"/>
        <end position="448"/>
    </location>
</feature>
<organism evidence="2 3">
    <name type="scientific">Nocardia macrotermitis</name>
    <dbReference type="NCBI Taxonomy" id="2585198"/>
    <lineage>
        <taxon>Bacteria</taxon>
        <taxon>Bacillati</taxon>
        <taxon>Actinomycetota</taxon>
        <taxon>Actinomycetes</taxon>
        <taxon>Mycobacteriales</taxon>
        <taxon>Nocardiaceae</taxon>
        <taxon>Nocardia</taxon>
    </lineage>
</organism>
<evidence type="ECO:0008006" key="4">
    <source>
        <dbReference type="Google" id="ProtNLM"/>
    </source>
</evidence>
<dbReference type="InterPro" id="IPR038332">
    <property type="entry name" value="PPE_sf"/>
</dbReference>
<dbReference type="OrthoDB" id="4523506at2"/>
<feature type="compositionally biased region" description="Polar residues" evidence="1">
    <location>
        <begin position="21"/>
        <end position="30"/>
    </location>
</feature>
<comment type="caution">
    <text evidence="2">The sequence shown here is derived from an EMBL/GenBank/DDBJ whole genome shotgun (WGS) entry which is preliminary data.</text>
</comment>
<sequence>MGWEDWAETLGGVVGIGVGMTSKSRSTAENQKNDRNSAESKAQQQYDDQRRSANTNYDQLKSEHTAGYDAPVVVGDKREAFNTWKHSKIWDTLTDAANPTNASTINDAATTWKTLADNLDTARNDFTKNVDQSVSEKMKGKSAGAFIDSSHQFATELGKLTVAQRLVARGLAYHADYLGQAKASISAPPGSGGITDKVVEHLPLQSVFKGPHYRQQEAEHEAQRVMSDVYQKNVINDVDSSRPILPTPSSSVSGNALSGNGISSSVPGNSWTSSSSGGGNGWTNASGVGSGSGGDSSGNSNSGTSGTSSSPASYTGTSGNTSTAGYQNPSLSSSLSGLNTTPSNYSGTGGGTGGDYSGFGGGTNSSTGGGAGKSIPGTNSTGTKTPTAATTSAKSNNMSNMTGMPHAGKSKQDEEGTVSRKDYLVYDRGSELLGTQPPALPPGGVIGG</sequence>
<proteinExistence type="predicted"/>
<reference evidence="2 3" key="1">
    <citation type="submission" date="2019-10" db="EMBL/GenBank/DDBJ databases">
        <title>Nocardia macrotermitis sp. nov. and Nocardia aurantia sp. nov., isolated from the gut of fungus growing-termite Macrotermes natalensis.</title>
        <authorList>
            <person name="Benndorf R."/>
            <person name="Schwitalla J."/>
            <person name="Martin K."/>
            <person name="De Beer W."/>
            <person name="Kaster A.-K."/>
            <person name="Vollmers J."/>
            <person name="Poulsen M."/>
            <person name="Beemelmanns C."/>
        </authorList>
    </citation>
    <scope>NUCLEOTIDE SEQUENCE [LARGE SCALE GENOMIC DNA]</scope>
    <source>
        <strain evidence="2 3">RB20</strain>
    </source>
</reference>
<evidence type="ECO:0000256" key="1">
    <source>
        <dbReference type="SAM" id="MobiDB-lite"/>
    </source>
</evidence>
<feature type="compositionally biased region" description="Basic and acidic residues" evidence="1">
    <location>
        <begin position="410"/>
        <end position="423"/>
    </location>
</feature>
<dbReference type="Gene3D" id="1.20.1260.20">
    <property type="entry name" value="PPE superfamily"/>
    <property type="match status" value="1"/>
</dbReference>
<dbReference type="Proteomes" id="UP000438448">
    <property type="component" value="Unassembled WGS sequence"/>
</dbReference>
<feature type="region of interest" description="Disordered" evidence="1">
    <location>
        <begin position="17"/>
        <end position="51"/>
    </location>
</feature>
<feature type="compositionally biased region" description="Gly residues" evidence="1">
    <location>
        <begin position="347"/>
        <end position="372"/>
    </location>
</feature>
<name>A0A7K0CX69_9NOCA</name>
<feature type="compositionally biased region" description="Low complexity" evidence="1">
    <location>
        <begin position="373"/>
        <end position="402"/>
    </location>
</feature>
<feature type="compositionally biased region" description="Polar residues" evidence="1">
    <location>
        <begin position="39"/>
        <end position="51"/>
    </location>
</feature>
<dbReference type="RefSeq" id="WP_153408155.1">
    <property type="nucleotide sequence ID" value="NZ_WEGK01000002.1"/>
</dbReference>
<evidence type="ECO:0000313" key="3">
    <source>
        <dbReference type="Proteomes" id="UP000438448"/>
    </source>
</evidence>
<gene>
    <name evidence="2" type="ORF">NRB20_11760</name>
</gene>
<keyword evidence="3" id="KW-1185">Reference proteome</keyword>
<feature type="compositionally biased region" description="Low complexity" evidence="1">
    <location>
        <begin position="263"/>
        <end position="275"/>
    </location>
</feature>
<dbReference type="AlphaFoldDB" id="A0A7K0CX69"/>
<evidence type="ECO:0000313" key="2">
    <source>
        <dbReference type="EMBL" id="MQY18107.1"/>
    </source>
</evidence>
<dbReference type="EMBL" id="WEGK01000002">
    <property type="protein sequence ID" value="MQY18107.1"/>
    <property type="molecule type" value="Genomic_DNA"/>
</dbReference>
<feature type="compositionally biased region" description="Low complexity" evidence="1">
    <location>
        <begin position="328"/>
        <end position="346"/>
    </location>
</feature>
<feature type="compositionally biased region" description="Low complexity" evidence="1">
    <location>
        <begin position="297"/>
        <end position="319"/>
    </location>
</feature>
<feature type="compositionally biased region" description="Polar residues" evidence="1">
    <location>
        <begin position="247"/>
        <end position="262"/>
    </location>
</feature>